<accession>A0ABN8RW18</accession>
<keyword evidence="1" id="KW-0812">Transmembrane</keyword>
<keyword evidence="1" id="KW-1133">Transmembrane helix</keyword>
<sequence length="578" mass="64904">MAKENRESVSFSEKMRIYLDKKWKWFIVIVFSVTAVAMVASWRNYSPHSGSKPPVSLSRFVSPHAKPRLQSDGEQMTFDVGVAMDPEIRDCSSETHWKKTFSDLDYSLIGYDILFGYPLANGRDPGFRQPIFTANYSKPKQTADCRHVIPQGFTVIPSESCVVSFDSKLIHNKQQMSIHLGVQASVKGGGFGYEFSASAGFNTDAAEMSSGDFLYIISQAVCQNYYSMIDFTNPPPFDPGFISKAKTLADPENADEAVLEFIKYYGTHFMTQATYGAKFVQHHKVSQTTFESLKNSEFSVEAQANYAGLISIGGGISLDSDQKKAASNFLKQVQTTTYTVGSTPPSNGDAMTWAASVKQNPVPMQYTLSPIDLLFTEPFVKELPTGFDYTAVRQKLKNSSQLYCQALKQQGMVHSCEAYFQLETQGVDIYEPGYSFLQNIDYSTCLTFCRLDENCTCVVYSQLNPPFTGSVCRFFNKTTNLTLINPSIYDIPRQSNLIILKSRQNAYYINADLEGKPFSVRETDQSTCNWSCSNKQSGFVFFCDAYSYVYGDGRRRCSLYSQKDITNITYTKGSYVRM</sequence>
<dbReference type="InterPro" id="IPR020864">
    <property type="entry name" value="MACPF"/>
</dbReference>
<dbReference type="SMART" id="SM00457">
    <property type="entry name" value="MACPF"/>
    <property type="match status" value="1"/>
</dbReference>
<dbReference type="EMBL" id="CALNXI010002026">
    <property type="protein sequence ID" value="CAH3181757.1"/>
    <property type="molecule type" value="Genomic_DNA"/>
</dbReference>
<dbReference type="PROSITE" id="PS51412">
    <property type="entry name" value="MACPF_2"/>
    <property type="match status" value="1"/>
</dbReference>
<keyword evidence="4" id="KW-1185">Reference proteome</keyword>
<keyword evidence="1" id="KW-0472">Membrane</keyword>
<reference evidence="3 4" key="1">
    <citation type="submission" date="2022-05" db="EMBL/GenBank/DDBJ databases">
        <authorList>
            <consortium name="Genoscope - CEA"/>
            <person name="William W."/>
        </authorList>
    </citation>
    <scope>NUCLEOTIDE SEQUENCE [LARGE SCALE GENOMIC DNA]</scope>
</reference>
<gene>
    <name evidence="3" type="ORF">PEVE_00013826</name>
</gene>
<protein>
    <recommendedName>
        <fullName evidence="2">MACPF domain-containing protein</fullName>
    </recommendedName>
</protein>
<feature type="transmembrane region" description="Helical" evidence="1">
    <location>
        <begin position="23"/>
        <end position="42"/>
    </location>
</feature>
<evidence type="ECO:0000259" key="2">
    <source>
        <dbReference type="PROSITE" id="PS51412"/>
    </source>
</evidence>
<organism evidence="3 4">
    <name type="scientific">Porites evermanni</name>
    <dbReference type="NCBI Taxonomy" id="104178"/>
    <lineage>
        <taxon>Eukaryota</taxon>
        <taxon>Metazoa</taxon>
        <taxon>Cnidaria</taxon>
        <taxon>Anthozoa</taxon>
        <taxon>Hexacorallia</taxon>
        <taxon>Scleractinia</taxon>
        <taxon>Fungiina</taxon>
        <taxon>Poritidae</taxon>
        <taxon>Porites</taxon>
    </lineage>
</organism>
<evidence type="ECO:0000313" key="3">
    <source>
        <dbReference type="EMBL" id="CAH3181757.1"/>
    </source>
</evidence>
<comment type="caution">
    <text evidence="3">The sequence shown here is derived from an EMBL/GenBank/DDBJ whole genome shotgun (WGS) entry which is preliminary data.</text>
</comment>
<evidence type="ECO:0000313" key="4">
    <source>
        <dbReference type="Proteomes" id="UP001159427"/>
    </source>
</evidence>
<dbReference type="Proteomes" id="UP001159427">
    <property type="component" value="Unassembled WGS sequence"/>
</dbReference>
<dbReference type="Pfam" id="PF01823">
    <property type="entry name" value="MACPF"/>
    <property type="match status" value="1"/>
</dbReference>
<proteinExistence type="predicted"/>
<evidence type="ECO:0000256" key="1">
    <source>
        <dbReference type="SAM" id="Phobius"/>
    </source>
</evidence>
<name>A0ABN8RW18_9CNID</name>
<feature type="domain" description="MACPF" evidence="2">
    <location>
        <begin position="90"/>
        <end position="411"/>
    </location>
</feature>